<dbReference type="InterPro" id="IPR014729">
    <property type="entry name" value="Rossmann-like_a/b/a_fold"/>
</dbReference>
<dbReference type="GO" id="GO:0005524">
    <property type="term" value="F:ATP binding"/>
    <property type="evidence" value="ECO:0007669"/>
    <property type="project" value="UniProtKB-KW"/>
</dbReference>
<keyword evidence="6" id="KW-1185">Reference proteome</keyword>
<name>A0A1H2X9L6_9PSEU</name>
<dbReference type="InterPro" id="IPR006015">
    <property type="entry name" value="Universal_stress_UspA"/>
</dbReference>
<organism evidence="5 6">
    <name type="scientific">Saccharopolyspora shandongensis</name>
    <dbReference type="NCBI Taxonomy" id="418495"/>
    <lineage>
        <taxon>Bacteria</taxon>
        <taxon>Bacillati</taxon>
        <taxon>Actinomycetota</taxon>
        <taxon>Actinomycetes</taxon>
        <taxon>Pseudonocardiales</taxon>
        <taxon>Pseudonocardiaceae</taxon>
        <taxon>Saccharopolyspora</taxon>
    </lineage>
</organism>
<comment type="similarity">
    <text evidence="1">Belongs to the universal stress protein A family.</text>
</comment>
<dbReference type="InterPro" id="IPR006016">
    <property type="entry name" value="UspA"/>
</dbReference>
<protein>
    <submittedName>
        <fullName evidence="5">Nucleotide-binding universal stress protein, UspA family</fullName>
    </submittedName>
</protein>
<dbReference type="PRINTS" id="PR01438">
    <property type="entry name" value="UNVRSLSTRESS"/>
</dbReference>
<dbReference type="PANTHER" id="PTHR46268">
    <property type="entry name" value="STRESS RESPONSE PROTEIN NHAX"/>
    <property type="match status" value="1"/>
</dbReference>
<evidence type="ECO:0000259" key="4">
    <source>
        <dbReference type="Pfam" id="PF00582"/>
    </source>
</evidence>
<evidence type="ECO:0000313" key="5">
    <source>
        <dbReference type="EMBL" id="SDW89497.1"/>
    </source>
</evidence>
<evidence type="ECO:0000256" key="3">
    <source>
        <dbReference type="ARBA" id="ARBA00022840"/>
    </source>
</evidence>
<dbReference type="PANTHER" id="PTHR46268:SF27">
    <property type="entry name" value="UNIVERSAL STRESS PROTEIN RV2623"/>
    <property type="match status" value="1"/>
</dbReference>
<dbReference type="OrthoDB" id="3404132at2"/>
<keyword evidence="3" id="KW-0067">ATP-binding</keyword>
<gene>
    <name evidence="5" type="ORF">SAMN05216215_10068</name>
</gene>
<sequence length="282" mass="30348">MRKANIVGVDGSESALNAVRWATADAALHRVPLRLISVGAESLPDKARAAEESARRRWLAVAAQQVDEVAPGVETTSELRRGAPHAVLVEESAQGRRVIVGIRGLGEGGGMMVGSTAETVAMHAECPVVVVRARDVEPADPGPILVGVDGSRVGEAAVAAAFEEASVRHAPLVAVHVWMDVEVEPWLARDDDREWESIDETERAVLAERLAGWREKYPDVEVHRVVERDRPVRYLVEHGRQAQLIVVGSRGRGGMTGMLLGSTSRALLHMAPCPVLIARSTT</sequence>
<dbReference type="RefSeq" id="WP_093263148.1">
    <property type="nucleotide sequence ID" value="NZ_FNOK01000006.1"/>
</dbReference>
<dbReference type="Proteomes" id="UP000199529">
    <property type="component" value="Unassembled WGS sequence"/>
</dbReference>
<dbReference type="SUPFAM" id="SSF52402">
    <property type="entry name" value="Adenine nucleotide alpha hydrolases-like"/>
    <property type="match status" value="2"/>
</dbReference>
<dbReference type="STRING" id="418495.SAMN05216215_10068"/>
<keyword evidence="2" id="KW-0547">Nucleotide-binding</keyword>
<feature type="domain" description="UspA" evidence="4">
    <location>
        <begin position="143"/>
        <end position="279"/>
    </location>
</feature>
<feature type="domain" description="UspA" evidence="4">
    <location>
        <begin position="6"/>
        <end position="132"/>
    </location>
</feature>
<dbReference type="Gene3D" id="3.40.50.620">
    <property type="entry name" value="HUPs"/>
    <property type="match status" value="2"/>
</dbReference>
<proteinExistence type="inferred from homology"/>
<evidence type="ECO:0000313" key="6">
    <source>
        <dbReference type="Proteomes" id="UP000199529"/>
    </source>
</evidence>
<accession>A0A1H2X9L6</accession>
<dbReference type="AlphaFoldDB" id="A0A1H2X9L6"/>
<reference evidence="6" key="1">
    <citation type="submission" date="2016-10" db="EMBL/GenBank/DDBJ databases">
        <authorList>
            <person name="Varghese N."/>
            <person name="Submissions S."/>
        </authorList>
    </citation>
    <scope>NUCLEOTIDE SEQUENCE [LARGE SCALE GENOMIC DNA]</scope>
    <source>
        <strain evidence="6">CGMCC 4.3530</strain>
    </source>
</reference>
<dbReference type="Pfam" id="PF00582">
    <property type="entry name" value="Usp"/>
    <property type="match status" value="2"/>
</dbReference>
<dbReference type="EMBL" id="FNOK01000006">
    <property type="protein sequence ID" value="SDW89497.1"/>
    <property type="molecule type" value="Genomic_DNA"/>
</dbReference>
<evidence type="ECO:0000256" key="1">
    <source>
        <dbReference type="ARBA" id="ARBA00008791"/>
    </source>
</evidence>
<evidence type="ECO:0000256" key="2">
    <source>
        <dbReference type="ARBA" id="ARBA00022741"/>
    </source>
</evidence>